<evidence type="ECO:0000313" key="3">
    <source>
        <dbReference type="EMBL" id="MBP0109922.1"/>
    </source>
</evidence>
<feature type="compositionally biased region" description="Basic and acidic residues" evidence="1">
    <location>
        <begin position="90"/>
        <end position="105"/>
    </location>
</feature>
<dbReference type="Proteomes" id="UP000246085">
    <property type="component" value="Chromosome BRAD3257"/>
</dbReference>
<evidence type="ECO:0000256" key="1">
    <source>
        <dbReference type="SAM" id="MobiDB-lite"/>
    </source>
</evidence>
<evidence type="ECO:0000256" key="2">
    <source>
        <dbReference type="SAM" id="SignalP"/>
    </source>
</evidence>
<keyword evidence="2" id="KW-0732">Signal</keyword>
<dbReference type="RefSeq" id="WP_181956122.1">
    <property type="nucleotide sequence ID" value="NZ_JAGIKT010000003.1"/>
</dbReference>
<proteinExistence type="predicted"/>
<gene>
    <name evidence="4" type="ORF">BRAD3257_5614</name>
    <name evidence="3" type="ORF">JWS04_02180</name>
</gene>
<evidence type="ECO:0000313" key="4">
    <source>
        <dbReference type="EMBL" id="SPP96552.1"/>
    </source>
</evidence>
<organism evidence="4 5">
    <name type="scientific">Bradyrhizobium vignae</name>
    <dbReference type="NCBI Taxonomy" id="1549949"/>
    <lineage>
        <taxon>Bacteria</taxon>
        <taxon>Pseudomonadati</taxon>
        <taxon>Pseudomonadota</taxon>
        <taxon>Alphaproteobacteria</taxon>
        <taxon>Hyphomicrobiales</taxon>
        <taxon>Nitrobacteraceae</taxon>
        <taxon>Bradyrhizobium</taxon>
    </lineage>
</organism>
<feature type="compositionally biased region" description="Basic and acidic residues" evidence="1">
    <location>
        <begin position="51"/>
        <end position="80"/>
    </location>
</feature>
<dbReference type="AlphaFoldDB" id="A0A2U3Q572"/>
<evidence type="ECO:0008006" key="7">
    <source>
        <dbReference type="Google" id="ProtNLM"/>
    </source>
</evidence>
<accession>A0A2U3Q572</accession>
<name>A0A2U3Q572_9BRAD</name>
<feature type="signal peptide" evidence="2">
    <location>
        <begin position="1"/>
        <end position="21"/>
    </location>
</feature>
<feature type="region of interest" description="Disordered" evidence="1">
    <location>
        <begin position="25"/>
        <end position="105"/>
    </location>
</feature>
<feature type="chain" id="PRO_5015669431" description="Secreted protein" evidence="2">
    <location>
        <begin position="22"/>
        <end position="105"/>
    </location>
</feature>
<reference evidence="4 5" key="1">
    <citation type="submission" date="2018-03" db="EMBL/GenBank/DDBJ databases">
        <authorList>
            <person name="Gully D."/>
        </authorList>
    </citation>
    <scope>NUCLEOTIDE SEQUENCE [LARGE SCALE GENOMIC DNA]</scope>
    <source>
        <strain evidence="4">ORS3257</strain>
    </source>
</reference>
<reference evidence="3 6" key="2">
    <citation type="submission" date="2021-03" db="EMBL/GenBank/DDBJ databases">
        <title>Genome Sequence of Bradyrhizobium vignae strain ISRA400.</title>
        <authorList>
            <person name="Tisa L.S."/>
            <person name="Svistoonoff S."/>
            <person name="Hocher V."/>
            <person name="Fall S."/>
            <person name="Zaiya A."/>
            <person name="Naing D."/>
            <person name="Niang N."/>
            <person name="Diouf A."/>
            <person name="Dasylva M.C."/>
            <person name="Toure O."/>
            <person name="Gueye M."/>
            <person name="Gully D."/>
            <person name="Tisseyre P."/>
            <person name="Simpson S."/>
            <person name="Morris K."/>
            <person name="Thomas W.K."/>
        </authorList>
    </citation>
    <scope>NUCLEOTIDE SEQUENCE [LARGE SCALE GENOMIC DNA]</scope>
    <source>
        <strain evidence="3 6">ISRA400</strain>
    </source>
</reference>
<feature type="compositionally biased region" description="Low complexity" evidence="1">
    <location>
        <begin position="27"/>
        <end position="40"/>
    </location>
</feature>
<evidence type="ECO:0000313" key="6">
    <source>
        <dbReference type="Proteomes" id="UP000669317"/>
    </source>
</evidence>
<dbReference type="KEGG" id="bvz:BRAD3257_5614"/>
<protein>
    <recommendedName>
        <fullName evidence="7">Secreted protein</fullName>
    </recommendedName>
</protein>
<sequence>MRVLAMTTAVLLSCTVGPSLAAELEKAPAQPGPAAAPVLPDQTPRQAEQTRGQDKRDAEDVQIGRDWKAQGGNEAEHMGRAEPSGQDHQTVGRDWRTHPDDRERQ</sequence>
<dbReference type="EMBL" id="LS398110">
    <property type="protein sequence ID" value="SPP96552.1"/>
    <property type="molecule type" value="Genomic_DNA"/>
</dbReference>
<dbReference type="Proteomes" id="UP000669317">
    <property type="component" value="Unassembled WGS sequence"/>
</dbReference>
<dbReference type="EMBL" id="JAGIKT010000003">
    <property type="protein sequence ID" value="MBP0109922.1"/>
    <property type="molecule type" value="Genomic_DNA"/>
</dbReference>
<evidence type="ECO:0000313" key="5">
    <source>
        <dbReference type="Proteomes" id="UP000246085"/>
    </source>
</evidence>
<keyword evidence="6" id="KW-1185">Reference proteome</keyword>